<dbReference type="OrthoDB" id="2535399at2"/>
<organism evidence="1 2">
    <name type="scientific">Chitinophaga pinensis (strain ATCC 43595 / DSM 2588 / LMG 13176 / NBRC 15968 / NCIMB 11800 / UQM 2034)</name>
    <dbReference type="NCBI Taxonomy" id="485918"/>
    <lineage>
        <taxon>Bacteria</taxon>
        <taxon>Pseudomonadati</taxon>
        <taxon>Bacteroidota</taxon>
        <taxon>Chitinophagia</taxon>
        <taxon>Chitinophagales</taxon>
        <taxon>Chitinophagaceae</taxon>
        <taxon>Chitinophaga</taxon>
    </lineage>
</organism>
<dbReference type="AlphaFoldDB" id="A0A979G9W2"/>
<dbReference type="InterPro" id="IPR014942">
    <property type="entry name" value="AbiEii"/>
</dbReference>
<gene>
    <name evidence="1" type="ordered locus">Cpin_5905</name>
</gene>
<evidence type="ECO:0008006" key="3">
    <source>
        <dbReference type="Google" id="ProtNLM"/>
    </source>
</evidence>
<reference evidence="2" key="1">
    <citation type="submission" date="2009-08" db="EMBL/GenBank/DDBJ databases">
        <title>The complete genome of Chitinophaga pinensis DSM 2588.</title>
        <authorList>
            <consortium name="US DOE Joint Genome Institute (JGI-PGF)"/>
            <person name="Lucas S."/>
            <person name="Copeland A."/>
            <person name="Lapidus A."/>
            <person name="Glavina del Rio T."/>
            <person name="Dalin E."/>
            <person name="Tice H."/>
            <person name="Bruce D."/>
            <person name="Goodwin L."/>
            <person name="Pitluck S."/>
            <person name="Kyrpides N."/>
            <person name="Mavromatis K."/>
            <person name="Ivanova N."/>
            <person name="Mikhailova N."/>
            <person name="Sims D."/>
            <person name="Meinche L."/>
            <person name="Brettin T."/>
            <person name="Detter J.C."/>
            <person name="Han C."/>
            <person name="Larimer F."/>
            <person name="Land M."/>
            <person name="Hauser L."/>
            <person name="Markowitz V."/>
            <person name="Cheng J.-F."/>
            <person name="Hugenholtz P."/>
            <person name="Woyke T."/>
            <person name="Wu D."/>
            <person name="Spring S."/>
            <person name="Klenk H.-P."/>
            <person name="Eisen J.A."/>
        </authorList>
    </citation>
    <scope>NUCLEOTIDE SEQUENCE [LARGE SCALE GENOMIC DNA]</scope>
    <source>
        <strain evidence="2">ATCC 43595 / DSM 2588 / LMG 13176 / NBRC 15968 / NCIMB 11800 / UQM 2034</strain>
    </source>
</reference>
<evidence type="ECO:0000313" key="2">
    <source>
        <dbReference type="Proteomes" id="UP000002215"/>
    </source>
</evidence>
<reference evidence="1 2" key="2">
    <citation type="journal article" date="2010" name="Stand. Genomic Sci.">
        <title>Complete genome sequence of Chitinophaga pinensis type strain (UQM 2034).</title>
        <authorList>
            <person name="Glavina Del Rio T."/>
            <person name="Abt B."/>
            <person name="Spring S."/>
            <person name="Lapidus A."/>
            <person name="Nolan M."/>
            <person name="Tice H."/>
            <person name="Copeland A."/>
            <person name="Cheng J.F."/>
            <person name="Chen F."/>
            <person name="Bruce D."/>
            <person name="Goodwin L."/>
            <person name="Pitluck S."/>
            <person name="Ivanova N."/>
            <person name="Mavromatis K."/>
            <person name="Mikhailova N."/>
            <person name="Pati A."/>
            <person name="Chen A."/>
            <person name="Palaniappan K."/>
            <person name="Land M."/>
            <person name="Hauser L."/>
            <person name="Chang Y.J."/>
            <person name="Jeffries C.D."/>
            <person name="Chain P."/>
            <person name="Saunders E."/>
            <person name="Detter J.C."/>
            <person name="Brettin T."/>
            <person name="Rohde M."/>
            <person name="Goker M."/>
            <person name="Bristow J."/>
            <person name="Eisen J.A."/>
            <person name="Markowitz V."/>
            <person name="Hugenholtz P."/>
            <person name="Kyrpides N.C."/>
            <person name="Klenk H.P."/>
            <person name="Lucas S."/>
        </authorList>
    </citation>
    <scope>NUCLEOTIDE SEQUENCE [LARGE SCALE GENOMIC DNA]</scope>
    <source>
        <strain evidence="2">ATCC 43595 / DSM 2588 / LMG 13176 / NBRC 15968 / NCIMB 11800 / UQM 2034</strain>
    </source>
</reference>
<dbReference type="EMBL" id="CP001699">
    <property type="protein sequence ID" value="ACU63323.1"/>
    <property type="molecule type" value="Genomic_DNA"/>
</dbReference>
<proteinExistence type="predicted"/>
<accession>A0A979G9W2</accession>
<dbReference type="RefSeq" id="WP_012793489.1">
    <property type="nucleotide sequence ID" value="NC_013132.1"/>
</dbReference>
<dbReference type="Pfam" id="PF08843">
    <property type="entry name" value="AbiEii"/>
    <property type="match status" value="1"/>
</dbReference>
<dbReference type="KEGG" id="cpi:Cpin_5905"/>
<name>A0A979G9W2_CHIPD</name>
<protein>
    <recommendedName>
        <fullName evidence="3">Nucleotidyl transferase AbiEii/AbiGii toxin family protein</fullName>
    </recommendedName>
</protein>
<evidence type="ECO:0000313" key="1">
    <source>
        <dbReference type="EMBL" id="ACU63323.1"/>
    </source>
</evidence>
<dbReference type="Proteomes" id="UP000002215">
    <property type="component" value="Chromosome"/>
</dbReference>
<sequence>MDNFIRNEIIATESAIRRAALTGHPFMLKGSYVTRQYFKDPSMRIPMDLDWVYLLRVEDPETAKNTFDDWAIKVTELDIDSQDGVQFRSFREDAFWRRIDYFMADDFPTVNTDLAYTIDGERDRISIDISFNLDIEDKPVPLLYQPMRGPSFIVPDTVPLSLQVSWKLHQTLVRARFKDIFDLIHLLSNPAFTEIVREKTIHALMKESAVSNVQQERIQWLFSGQLKKLYPAGSLEKSWNKWRFEKQRNSWEWHHDPELFSEGYCWHITAEENLPASHDEFEAQFNAALRHAGLTMEVIVKHPYMLGA</sequence>